<comment type="similarity">
    <text evidence="2">Belongs to the NAD(P)-dependent epimerase/dehydratase family. Dihydroflavonol-4-reductase subfamily.</text>
</comment>
<dbReference type="PANTHER" id="PTHR10366">
    <property type="entry name" value="NAD DEPENDENT EPIMERASE/DEHYDRATASE"/>
    <property type="match status" value="1"/>
</dbReference>
<keyword evidence="1" id="KW-0560">Oxidoreductase</keyword>
<accession>A0A8E2EBY8</accession>
<evidence type="ECO:0000313" key="5">
    <source>
        <dbReference type="Proteomes" id="UP000250266"/>
    </source>
</evidence>
<evidence type="ECO:0000256" key="2">
    <source>
        <dbReference type="ARBA" id="ARBA00023445"/>
    </source>
</evidence>
<evidence type="ECO:0000256" key="1">
    <source>
        <dbReference type="ARBA" id="ARBA00023002"/>
    </source>
</evidence>
<dbReference type="InterPro" id="IPR036291">
    <property type="entry name" value="NAD(P)-bd_dom_sf"/>
</dbReference>
<dbReference type="InterPro" id="IPR050425">
    <property type="entry name" value="NAD(P)_dehydrat-like"/>
</dbReference>
<dbReference type="GO" id="GO:0016616">
    <property type="term" value="F:oxidoreductase activity, acting on the CH-OH group of donors, NAD or NADP as acceptor"/>
    <property type="evidence" value="ECO:0007669"/>
    <property type="project" value="TreeGrafter"/>
</dbReference>
<evidence type="ECO:0000313" key="4">
    <source>
        <dbReference type="EMBL" id="OCK80951.1"/>
    </source>
</evidence>
<organism evidence="4 5">
    <name type="scientific">Lepidopterella palustris CBS 459.81</name>
    <dbReference type="NCBI Taxonomy" id="1314670"/>
    <lineage>
        <taxon>Eukaryota</taxon>
        <taxon>Fungi</taxon>
        <taxon>Dikarya</taxon>
        <taxon>Ascomycota</taxon>
        <taxon>Pezizomycotina</taxon>
        <taxon>Dothideomycetes</taxon>
        <taxon>Pleosporomycetidae</taxon>
        <taxon>Mytilinidiales</taxon>
        <taxon>Argynnaceae</taxon>
        <taxon>Lepidopterella</taxon>
    </lineage>
</organism>
<keyword evidence="5" id="KW-1185">Reference proteome</keyword>
<dbReference type="PANTHER" id="PTHR10366:SF564">
    <property type="entry name" value="STEROL-4-ALPHA-CARBOXYLATE 3-DEHYDROGENASE, DECARBOXYLATING"/>
    <property type="match status" value="1"/>
</dbReference>
<evidence type="ECO:0000259" key="3">
    <source>
        <dbReference type="Pfam" id="PF01370"/>
    </source>
</evidence>
<dbReference type="Gene3D" id="3.40.50.720">
    <property type="entry name" value="NAD(P)-binding Rossmann-like Domain"/>
    <property type="match status" value="1"/>
</dbReference>
<name>A0A8E2EBY8_9PEZI</name>
<sequence>SLPPSNGKTVLVTGINGYIASMTGLLLLEKGYTVRGTSRSLISSKPLLDGSYRKYVERLELVEIPDMTISGAFDAAVYGVSGIIHSASPVNFALSDPNEVIVPAIEGATGILKSALKHGGSQLESFVLTSSGAAIIGPKPNPEYIFTESDWNDFAEDEVKRLGNEASGNLVYNASKAAAEKAVWEFRDSVKPSFAISSVNPGVVIGPSVQAFPTGFKPNVSLEQIWNIFTGNIKDIPPRIGSGSFVHVRDTAGLHVWALENPIKSNGERYLAIAGPGFPQMIADILHKAYPNRADIMPRGRPGDGYLPNLDWPPGGISVSGKKAQEAMGITWIPLEQSVLDTAK</sequence>
<dbReference type="OrthoDB" id="2735536at2759"/>
<protein>
    <submittedName>
        <fullName evidence="4">NAD(P)-binding protein</fullName>
    </submittedName>
</protein>
<feature type="domain" description="NAD-dependent epimerase/dehydratase" evidence="3">
    <location>
        <begin position="10"/>
        <end position="269"/>
    </location>
</feature>
<reference evidence="4 5" key="1">
    <citation type="journal article" date="2016" name="Nat. Commun.">
        <title>Ectomycorrhizal ecology is imprinted in the genome of the dominant symbiotic fungus Cenococcum geophilum.</title>
        <authorList>
            <consortium name="DOE Joint Genome Institute"/>
            <person name="Peter M."/>
            <person name="Kohler A."/>
            <person name="Ohm R.A."/>
            <person name="Kuo A."/>
            <person name="Krutzmann J."/>
            <person name="Morin E."/>
            <person name="Arend M."/>
            <person name="Barry K.W."/>
            <person name="Binder M."/>
            <person name="Choi C."/>
            <person name="Clum A."/>
            <person name="Copeland A."/>
            <person name="Grisel N."/>
            <person name="Haridas S."/>
            <person name="Kipfer T."/>
            <person name="LaButti K."/>
            <person name="Lindquist E."/>
            <person name="Lipzen A."/>
            <person name="Maire R."/>
            <person name="Meier B."/>
            <person name="Mihaltcheva S."/>
            <person name="Molinier V."/>
            <person name="Murat C."/>
            <person name="Poggeler S."/>
            <person name="Quandt C.A."/>
            <person name="Sperisen C."/>
            <person name="Tritt A."/>
            <person name="Tisserant E."/>
            <person name="Crous P.W."/>
            <person name="Henrissat B."/>
            <person name="Nehls U."/>
            <person name="Egli S."/>
            <person name="Spatafora J.W."/>
            <person name="Grigoriev I.V."/>
            <person name="Martin F.M."/>
        </authorList>
    </citation>
    <scope>NUCLEOTIDE SEQUENCE [LARGE SCALE GENOMIC DNA]</scope>
    <source>
        <strain evidence="4 5">CBS 459.81</strain>
    </source>
</reference>
<proteinExistence type="inferred from homology"/>
<feature type="non-terminal residue" evidence="4">
    <location>
        <position position="1"/>
    </location>
</feature>
<dbReference type="Pfam" id="PF01370">
    <property type="entry name" value="Epimerase"/>
    <property type="match status" value="1"/>
</dbReference>
<gene>
    <name evidence="4" type="ORF">K432DRAFT_269138</name>
</gene>
<dbReference type="AlphaFoldDB" id="A0A8E2EBY8"/>
<dbReference type="EMBL" id="KV744939">
    <property type="protein sequence ID" value="OCK80951.1"/>
    <property type="molecule type" value="Genomic_DNA"/>
</dbReference>
<dbReference type="SUPFAM" id="SSF51735">
    <property type="entry name" value="NAD(P)-binding Rossmann-fold domains"/>
    <property type="match status" value="1"/>
</dbReference>
<dbReference type="InterPro" id="IPR001509">
    <property type="entry name" value="Epimerase_deHydtase"/>
</dbReference>
<dbReference type="Proteomes" id="UP000250266">
    <property type="component" value="Unassembled WGS sequence"/>
</dbReference>
<feature type="non-terminal residue" evidence="4">
    <location>
        <position position="344"/>
    </location>
</feature>